<dbReference type="AlphaFoldDB" id="A0A8J2T279"/>
<feature type="chain" id="PRO_5035266652" evidence="1">
    <location>
        <begin position="20"/>
        <end position="410"/>
    </location>
</feature>
<protein>
    <submittedName>
        <fullName evidence="2">Uncharacterized protein</fullName>
    </submittedName>
</protein>
<sequence>MRATMNLALLLTILQGASALQLLPRRTLNTPSTRTNVRLSNYLDQISGGGEAASKLAEADAAAAEADRLAAEAAALVASIKEEKETTPVAAPEPVAAVAAPAPAAAEEATPAPAADRLASRLSRVPPPAEDIDSFVSETLQPEYAPETTAVAGAALLAAGAVAIGIDIELATVAAVATAAVAIADEKSNIGQLTRAVGTVGVSGYNELKNWDEEAGFSSALKARAIDSAITVVEKAADAPGAKALALEEDEALVPASTLKIGEAVMVEETNRTGTVARCAANEWCTVTMDDDGSVETYRAPQLLRKEKVAVPFDPASSGELMLQRDEDTAQITSETRRRKRRWVVPLAVVALAAAPPVRAAVAPFLGAAASKARPVVAAVGSKVQPVAAAVASKVRPAAAAVASTLRFWK</sequence>
<evidence type="ECO:0000313" key="3">
    <source>
        <dbReference type="Proteomes" id="UP000789595"/>
    </source>
</evidence>
<evidence type="ECO:0000313" key="2">
    <source>
        <dbReference type="EMBL" id="CAH0380062.1"/>
    </source>
</evidence>
<comment type="caution">
    <text evidence="2">The sequence shown here is derived from an EMBL/GenBank/DDBJ whole genome shotgun (WGS) entry which is preliminary data.</text>
</comment>
<keyword evidence="1" id="KW-0732">Signal</keyword>
<name>A0A8J2T279_9STRA</name>
<organism evidence="2 3">
    <name type="scientific">Pelagomonas calceolata</name>
    <dbReference type="NCBI Taxonomy" id="35677"/>
    <lineage>
        <taxon>Eukaryota</taxon>
        <taxon>Sar</taxon>
        <taxon>Stramenopiles</taxon>
        <taxon>Ochrophyta</taxon>
        <taxon>Pelagophyceae</taxon>
        <taxon>Pelagomonadales</taxon>
        <taxon>Pelagomonadaceae</taxon>
        <taxon>Pelagomonas</taxon>
    </lineage>
</organism>
<evidence type="ECO:0000256" key="1">
    <source>
        <dbReference type="SAM" id="SignalP"/>
    </source>
</evidence>
<dbReference type="Proteomes" id="UP000789595">
    <property type="component" value="Unassembled WGS sequence"/>
</dbReference>
<accession>A0A8J2T279</accession>
<feature type="signal peptide" evidence="1">
    <location>
        <begin position="1"/>
        <end position="19"/>
    </location>
</feature>
<proteinExistence type="predicted"/>
<dbReference type="EMBL" id="CAKKNE010000006">
    <property type="protein sequence ID" value="CAH0380062.1"/>
    <property type="molecule type" value="Genomic_DNA"/>
</dbReference>
<keyword evidence="3" id="KW-1185">Reference proteome</keyword>
<reference evidence="2" key="1">
    <citation type="submission" date="2021-11" db="EMBL/GenBank/DDBJ databases">
        <authorList>
            <consortium name="Genoscope - CEA"/>
            <person name="William W."/>
        </authorList>
    </citation>
    <scope>NUCLEOTIDE SEQUENCE</scope>
</reference>
<gene>
    <name evidence="2" type="ORF">PECAL_6P16990</name>
</gene>